<evidence type="ECO:0000256" key="5">
    <source>
        <dbReference type="PROSITE-ProRule" id="PRU00283"/>
    </source>
</evidence>
<evidence type="ECO:0000256" key="2">
    <source>
        <dbReference type="ARBA" id="ARBA00022840"/>
    </source>
</evidence>
<dbReference type="SMART" id="SM00129">
    <property type="entry name" value="KISc"/>
    <property type="match status" value="1"/>
</dbReference>
<dbReference type="Gene3D" id="2.60.200.20">
    <property type="match status" value="1"/>
</dbReference>
<dbReference type="PROSITE" id="PS50067">
    <property type="entry name" value="KINESIN_MOTOR_2"/>
    <property type="match status" value="1"/>
</dbReference>
<dbReference type="Pfam" id="PF00225">
    <property type="entry name" value="Kinesin"/>
    <property type="match status" value="1"/>
</dbReference>
<dbReference type="InterPro" id="IPR001752">
    <property type="entry name" value="Kinesin_motor_dom"/>
</dbReference>
<feature type="compositionally biased region" description="Acidic residues" evidence="7">
    <location>
        <begin position="695"/>
        <end position="707"/>
    </location>
</feature>
<sequence>MRSGSLCAAARRSFSMAALLESVLLNKVDINVVLDWLKNSKEGDELPFTESDVAVHRQEFIPFLLNFLRDQSSQALTHGPATPAKTPSRPRPPAQSQSFSERRGARSSGGGGSRNASRVQLFSPAPSISPGGDADAMGQSHCLSGVSDFSSPSFSTGWSPASRPSGSDRRHQQRMSLGDFMVSPTDHQHQSPNFQSQKARKRSGGIATGGRHGRGGGGQGDDSGRWDSGGRKSGRGAAAGGGSHAKVHESPPTVGQLNFNNLDDFPPFTKPSRRINPTPVSAERPHSKPKTCFTSTPFSKTSSPPTEAPEKPLAAIGSPLSLQEERELLKREKTKRAQLVCAPLPLDPITPTKSGVKIVSGSKVTPELQTPSPEPCKVTYSTELDRLAALYCTCISQNLVPNIFLELFFVVQLLTSRSTHNHDDDEQDSLCTTNTDILERCYLKQVHNCVYFAVKVLENQFNLMVQLDKCTLRLLAENERVATFSPHLRDRLTQAQDKSTAKLSPSASTFIHSVPFEPATDNRSNFGSDKAFHTFKKQRDIFYEILREWEDFHKEPGWSFEAALGNRIRGMMNHLNSAGNHAHFARLFLKQLIQMCKGPRGNNSLGDTPDADLLGMLGADSLGRLKRLEERLIQPQTVIGPCPPPSFPGHQEFFRNFLQTASCCQLNQHLQDSLCQQLLQLDEVSIQSPPVSSGVEEEEEEEGDMEQQDEKQRFSSVLLLARLLAKFLGFIAFLPYQVSEKPSREIQATAIALRSKIPVIPEDIFFTNEFTEVAQLDSSSSSVVGLDNIPLVNHQLLYTCCPFLGEFRKLLAAFVSGSTAKGGGIIRKITPTSAEPRNTASANRSQQKLLLDLEQAFFHNQPPSLRRTVEFVAERVGSNAVKHMKLGNVGERAGGEGEKMLKDGLQSPNSSATKLNDSICAQLCEAGLEALERATRFCSEKSPEAIRILLPEETSPAVFATSESITKRLATEKACSWLAANITALIRREWKSKYDRVVKSLSPDSGDTDSAADELVAQGKVTTPKRKQGNDRVVTCPPHCSHDVPLPSDVMIEIKEWLSIAVGPRTDVELPTVLQLSTLLNKVGATLGCKKFSTALSEQMLLNSTVLLACKLVSSELPVLSAPLDSGAVLVQAGRVLRRPLHLLFSPLTVSSVLQASDTQWNNYYFLVQNLVDRGILSEDEALSHWKKLPNISLPAELMEKIQSPRVKQSSPLAELQSHMEMLQRHRSFGEHHGKRESCHSRPSSERKGECDGGRLAVQVQDKYIKIRNLKVFQELGVSVLSAASEGYNVCLFAYGQTGSGKTYTMMERRPSLLFLAILLTDSIGLTPRICQGLFRSEDGSPDGQNSSRVEISFLEIYNERVRDLLRGGEQKKRASLRVREHPEKGPYVQDLSQHVVSNCKQAMELLEEGISNRITAATHNHDASSRSHAIFTIQYTQAILENNLPSEIVSKINLVDLAGSERADPNYCRDRLTEGSNINKSLVTLGIVISALAQNSQMSSSCQSINSVASEGESTGGSHSSSLSDRGGRRHCFIPYRDSVLTWLLKDSLGGNSKTVMIATVSPSVSSYNETLSTLRYAAHARNIVNKPRVNEDANVRLIRELREEIDRLKSMLLSFEMQRNPSPSLSDERDGSLSDIVLQNELKVEQLTKDWSESWRDKQQLMEQYSVDINRDQAGFFINSLQPHLVTLDTDVLSTGVVFYHLREGITRIGPQDQFGAADIVLPADASCEIENRRGVVTLRPLPDCAVLLNDREVTEPCRLAQGAVITLGGVHKLRFNHPAEAALLRERRRISENSMSCSYTDLCCLDLEDSVKELKPEGPQDASASPGEEHSARQKVEEQQRLVESLRREIQSEQRLADRDLEREQAHLRLQHNDMEQWILSEQQRLTSAEQRTTQELAVQTDLSLGPVLERVTSQIFTEESGLTNNSPSAVSRARKKTVQEELLKQYALRRTESRIRRKRLHYQLERIGRKRLLLEAKRELQRWKRPCLQGRTVPGRLKWGLLQNRQRGTLAPDDIHSQWIFCPGFTLRTRQSTSKHFLRRNRSTDFSTNPSPNPINNRDWESDECLPRERTQSCSAVFPRENKFSRNNSAENIRKSPIQESHTSPSLDRPERKPLLPNRDLTFKNRPNKTSPAILKSTSDTTVQLMSKENSQPLKNKLATQTKSDVSEKTPSYQQNNSMEESSKRFQKPQQFGRLAGKFQWRQRREKDFKIKQKCTIKTAFSCEELDQRTAVADAKQRRWHSTENMSKTLKWVEKQWRTFRCESNFSLDSLSSAYATALAEQLRHEEEEAHSDTSEDSEMSKDSLAVEANRIFPQFTDDLNSSAVFNKTITRLKTQVTPAEAYWSQQEVQKIKKSDAICQKVKHIFVTEAKIKNPTCKMTEKYGATSNERYVSDCSFKEQENQLALTDAWSSEAGDSPRIPRNSQCLQKRMKLEELDRNTCDSPNTKDSHICQRESNKDQTKDAEQVAGSQLELVKWTCKNARKRNNDEEDLTGSLKIPKRSNRANLETASTTSAGNQVHSLLVNYNNSDSKDKGQTIYGCAEVMGQKASKQVYDVCLGPKVQNKNHICQSEAICSAIDLRISEVVNEHINLSMAGQNKNKKSKSLDALTVLTCDFDCRSQNFKQIERNGCNNCGQEMLVLNATSKTTHNALSLAKMSCTAAQMCTDVEIQGAQKLSKSFFNQSHCHTSPIHASDSFCTVGTSKVKSDSTEAKDVTIEAEFTCCQSHELTSPSRMIQQFQNVSHIRRDAKSLPNDHCVFSPDNSSVGKIESLHCAKTVVEKCPEMRNDSGQSHMVHLNNKNLPKLCQCQACPSLDSKKAAEQCVVQHSQRIKTDSQNRQNATSFVLSDQQVNATSLAKKVKSKRIRRSTRQSYPLSSSDSSVKSSDDEDCKTNHVNATARLDSKNIEKAKFKAISPDVQTKTKPHYTQTRHSLSPKALQRIQNANCSHLCALDSPMHFASSDINPFVHQWQDVESNDNLKTPVFGSAANLSCKSPLLNSAEKRITRCLSVDNGLNMQNSPFNSHLSTYATNKGLSSTLSSVEDYRQPSQQTGEEIHAHLASLKINTTSSSSKTGPSGNNSSHDEIVFVYSSEQESQARAKSQRRRTCEHSTQTDKQTNSDSNNNSLKRKSRHQRSYTDGPATQRSKINIKDSSTWASMESMSAHITKLIDSTSDLLEDVQGMRNGEIRKSNLNKSGNLSSVCNGSMEFKDTRDDCTQTEVNVAIQTEEKAKSHSQVNIIVKVIGSEVITVLPDNSHGDDKASDVTKIEIKPGVERSKSQMDKRSGPVATPSIKTTSAECQPRQKSSSSKSSKQLSSPEASSYKREKTAPGTTAQNQSYSPKSDLLSGSKQRATYIDRALSPILTVGTRLSLRHKEESRKIKSEDTQDCELSSNVTYESLENKTTCSNVSDKRLNSTLDRDSDSDWRQNTYNSNHFQLSSTVKPHKTKTTDAMQRKTIFLQKQLSQSQNNSTDYENSDGIFYNEQLYEKTEQDTMSVAPSESNTDILVNIEPIRAVSSPRDVSRLPEDLPLHNKFKNWSGINHSQSKDSKSSNKSDLKNYEKSRLREIHRLRQEREEVMASVSLSLNSAPLTVELTEAKLHYGLGQTDTLLKMLSPRSGEEKESMPFPTIKQQLYDRHRKSIEALTQEREEHLQGYRRTRSLSPSKTLESPSQSADCLPSKSSSAPSTRKEYLQQLRQEVIHSNSTPDPGLGASRCPSDIEQLLRDYSRARDEARSEIAKARERLRERMEEEKKRIQQQVLSQDCKDDLKHRTRVSNSTLCTESSLSLSSGPTSGYNSGNTQLQLSNTSIHAQEYPSATTVLTKPIATTPADVSPSVKNRVWLSAQDVRRDLPLSGFEPMMTSSPSVHSFTRHRAASFGSSSSISTNNYQDITSSLHSRALAEVRLASAGDLGNLLSGKATAGWRYEGEEGGVHAYYKASSSPSVHSFLGAADLNKPLDSLWTVICQVSKSHMFNQSVGSVWTRPLDDCTQLVYIVSDPSRCHLSQPRDFCCISAAANRHNGLHILAMQSVFEESLPRPSVEAVRGEILPSCWILQPLRSTGQELTRVLFLLQVDLGAPSFPQRLLKTVVRKQAAVIADLETFVAS</sequence>
<feature type="region of interest" description="Disordered" evidence="7">
    <location>
        <begin position="3255"/>
        <end position="3349"/>
    </location>
</feature>
<dbReference type="Gene3D" id="3.40.850.10">
    <property type="entry name" value="Kinesin motor domain"/>
    <property type="match status" value="1"/>
</dbReference>
<feature type="region of interest" description="Disordered" evidence="7">
    <location>
        <begin position="2080"/>
        <end position="2193"/>
    </location>
</feature>
<feature type="region of interest" description="Disordered" evidence="7">
    <location>
        <begin position="2441"/>
        <end position="2471"/>
    </location>
</feature>
<dbReference type="PROSITE" id="PS00411">
    <property type="entry name" value="KINESIN_MOTOR_1"/>
    <property type="match status" value="1"/>
</dbReference>
<feature type="binding site" evidence="5">
    <location>
        <begin position="1296"/>
        <end position="1303"/>
    </location>
    <ligand>
        <name>ATP</name>
        <dbReference type="ChEBI" id="CHEBI:30616"/>
    </ligand>
</feature>
<feature type="region of interest" description="Disordered" evidence="7">
    <location>
        <begin position="3096"/>
        <end position="3152"/>
    </location>
</feature>
<feature type="compositionally biased region" description="Basic and acidic residues" evidence="7">
    <location>
        <begin position="2441"/>
        <end position="2469"/>
    </location>
</feature>
<feature type="region of interest" description="Disordered" evidence="7">
    <location>
        <begin position="1229"/>
        <end position="1252"/>
    </location>
</feature>
<dbReference type="InterPro" id="IPR027417">
    <property type="entry name" value="P-loop_NTPase"/>
</dbReference>
<feature type="region of interest" description="Disordered" evidence="7">
    <location>
        <begin position="3779"/>
        <end position="3798"/>
    </location>
</feature>
<feature type="compositionally biased region" description="Polar residues" evidence="7">
    <location>
        <begin position="3664"/>
        <end position="3690"/>
    </location>
</feature>
<dbReference type="InterPro" id="IPR023393">
    <property type="entry name" value="START-like_dom_sf"/>
</dbReference>
<dbReference type="GO" id="GO:0003777">
    <property type="term" value="F:microtubule motor activity"/>
    <property type="evidence" value="ECO:0007669"/>
    <property type="project" value="InterPro"/>
</dbReference>
<dbReference type="Pfam" id="PF01852">
    <property type="entry name" value="START"/>
    <property type="match status" value="1"/>
</dbReference>
<feature type="region of interest" description="Disordered" evidence="7">
    <location>
        <begin position="687"/>
        <end position="710"/>
    </location>
</feature>
<dbReference type="Proteomes" id="UP001460270">
    <property type="component" value="Unassembled WGS sequence"/>
</dbReference>
<dbReference type="PANTHER" id="PTHR47117">
    <property type="entry name" value="STAR-RELATED LIPID TRANSFER PROTEIN 9"/>
    <property type="match status" value="1"/>
</dbReference>
<keyword evidence="2 5" id="KW-0067">ATP-binding</keyword>
<dbReference type="EMBL" id="JBBPFD010000012">
    <property type="protein sequence ID" value="KAK7904444.1"/>
    <property type="molecule type" value="Genomic_DNA"/>
</dbReference>
<dbReference type="InterPro" id="IPR019821">
    <property type="entry name" value="Kinesin_motor_CS"/>
</dbReference>
<organism evidence="10 11">
    <name type="scientific">Mugilogobius chulae</name>
    <name type="common">yellowstripe goby</name>
    <dbReference type="NCBI Taxonomy" id="88201"/>
    <lineage>
        <taxon>Eukaryota</taxon>
        <taxon>Metazoa</taxon>
        <taxon>Chordata</taxon>
        <taxon>Craniata</taxon>
        <taxon>Vertebrata</taxon>
        <taxon>Euteleostomi</taxon>
        <taxon>Actinopterygii</taxon>
        <taxon>Neopterygii</taxon>
        <taxon>Teleostei</taxon>
        <taxon>Neoteleostei</taxon>
        <taxon>Acanthomorphata</taxon>
        <taxon>Gobiaria</taxon>
        <taxon>Gobiiformes</taxon>
        <taxon>Gobioidei</taxon>
        <taxon>Gobiidae</taxon>
        <taxon>Gobionellinae</taxon>
        <taxon>Mugilogobius</taxon>
    </lineage>
</organism>
<gene>
    <name evidence="10" type="ORF">WMY93_017051</name>
</gene>
<feature type="region of interest" description="Disordered" evidence="7">
    <location>
        <begin position="1818"/>
        <end position="1843"/>
    </location>
</feature>
<dbReference type="PRINTS" id="PR00380">
    <property type="entry name" value="KINESINHEAVY"/>
</dbReference>
<dbReference type="InterPro" id="IPR028171">
    <property type="entry name" value="Codanin-1_C"/>
</dbReference>
<feature type="coiled-coil region" evidence="6">
    <location>
        <begin position="3723"/>
        <end position="3769"/>
    </location>
</feature>
<keyword evidence="1 5" id="KW-0547">Nucleotide-binding</keyword>
<evidence type="ECO:0000313" key="10">
    <source>
        <dbReference type="EMBL" id="KAK7904444.1"/>
    </source>
</evidence>
<evidence type="ECO:0000256" key="7">
    <source>
        <dbReference type="SAM" id="MobiDB-lite"/>
    </source>
</evidence>
<feature type="region of interest" description="Disordered" evidence="7">
    <location>
        <begin position="3652"/>
        <end position="3693"/>
    </location>
</feature>
<dbReference type="InterPro" id="IPR036961">
    <property type="entry name" value="Kinesin_motor_dom_sf"/>
</dbReference>
<evidence type="ECO:0000256" key="1">
    <source>
        <dbReference type="ARBA" id="ARBA00022741"/>
    </source>
</evidence>
<feature type="compositionally biased region" description="Low complexity" evidence="7">
    <location>
        <begin position="290"/>
        <end position="305"/>
    </location>
</feature>
<keyword evidence="11" id="KW-1185">Reference proteome</keyword>
<feature type="region of interest" description="Disordered" evidence="7">
    <location>
        <begin position="2037"/>
        <end position="2068"/>
    </location>
</feature>
<feature type="region of interest" description="Disordered" evidence="7">
    <location>
        <begin position="3536"/>
        <end position="3564"/>
    </location>
</feature>
<evidence type="ECO:0000259" key="9">
    <source>
        <dbReference type="PROSITE" id="PS50848"/>
    </source>
</evidence>
<keyword evidence="4 5" id="KW-0505">Motor protein</keyword>
<evidence type="ECO:0000259" key="8">
    <source>
        <dbReference type="PROSITE" id="PS50067"/>
    </source>
</evidence>
<feature type="compositionally biased region" description="Basic and acidic residues" evidence="7">
    <location>
        <begin position="3376"/>
        <end position="3388"/>
    </location>
</feature>
<feature type="region of interest" description="Disordered" evidence="7">
    <location>
        <begin position="2286"/>
        <end position="2305"/>
    </location>
</feature>
<dbReference type="InterPro" id="IPR002913">
    <property type="entry name" value="START_lipid-bd_dom"/>
</dbReference>
<evidence type="ECO:0000256" key="4">
    <source>
        <dbReference type="ARBA" id="ARBA00023175"/>
    </source>
</evidence>
<feature type="compositionally biased region" description="Low complexity" evidence="7">
    <location>
        <begin position="1505"/>
        <end position="1526"/>
    </location>
</feature>
<evidence type="ECO:0000313" key="11">
    <source>
        <dbReference type="Proteomes" id="UP001460270"/>
    </source>
</evidence>
<feature type="compositionally biased region" description="Polar residues" evidence="7">
    <location>
        <begin position="3117"/>
        <end position="3129"/>
    </location>
</feature>
<feature type="domain" description="START" evidence="9">
    <location>
        <begin position="3965"/>
        <end position="4093"/>
    </location>
</feature>
<keyword evidence="3 6" id="KW-0175">Coiled coil</keyword>
<feature type="region of interest" description="Disordered" evidence="7">
    <location>
        <begin position="3376"/>
        <end position="3395"/>
    </location>
</feature>
<evidence type="ECO:0000256" key="6">
    <source>
        <dbReference type="SAM" id="Coils"/>
    </source>
</evidence>
<dbReference type="SUPFAM" id="SSF52540">
    <property type="entry name" value="P-loop containing nucleoside triphosphate hydrolases"/>
    <property type="match status" value="1"/>
</dbReference>
<feature type="compositionally biased region" description="Polar residues" evidence="7">
    <location>
        <begin position="3333"/>
        <end position="3349"/>
    </location>
</feature>
<comment type="similarity">
    <text evidence="5">Belongs to the TRAFAC class myosin-kinesin ATPase superfamily. Kinesin family.</text>
</comment>
<feature type="compositionally biased region" description="Low complexity" evidence="7">
    <location>
        <begin position="3779"/>
        <end position="3797"/>
    </location>
</feature>
<dbReference type="Pfam" id="PF15296">
    <property type="entry name" value="Codanin-1_C"/>
    <property type="match status" value="1"/>
</dbReference>
<feature type="domain" description="Kinesin motor" evidence="8">
    <location>
        <begin position="1272"/>
        <end position="1585"/>
    </location>
</feature>
<feature type="compositionally biased region" description="Polar residues" evidence="7">
    <location>
        <begin position="2132"/>
        <end position="2184"/>
    </location>
</feature>
<evidence type="ECO:0000256" key="3">
    <source>
        <dbReference type="ARBA" id="ARBA00023054"/>
    </source>
</evidence>
<feature type="region of interest" description="Disordered" evidence="7">
    <location>
        <begin position="1505"/>
        <end position="1527"/>
    </location>
</feature>
<dbReference type="GO" id="GO:0005524">
    <property type="term" value="F:ATP binding"/>
    <property type="evidence" value="ECO:0007669"/>
    <property type="project" value="UniProtKB-UniRule"/>
</dbReference>
<dbReference type="GO" id="GO:0007018">
    <property type="term" value="P:microtubule-based movement"/>
    <property type="evidence" value="ECO:0007669"/>
    <property type="project" value="InterPro"/>
</dbReference>
<dbReference type="PROSITE" id="PS50848">
    <property type="entry name" value="START"/>
    <property type="match status" value="1"/>
</dbReference>
<feature type="region of interest" description="Disordered" evidence="7">
    <location>
        <begin position="2859"/>
        <end position="2894"/>
    </location>
</feature>
<dbReference type="PANTHER" id="PTHR47117:SF1">
    <property type="entry name" value="STAR-RELATED LIPID TRANSFER PROTEIN 9"/>
    <property type="match status" value="1"/>
</dbReference>
<dbReference type="GO" id="GO:0008289">
    <property type="term" value="F:lipid binding"/>
    <property type="evidence" value="ECO:0007669"/>
    <property type="project" value="InterPro"/>
</dbReference>
<reference evidence="11" key="1">
    <citation type="submission" date="2024-04" db="EMBL/GenBank/DDBJ databases">
        <title>Salinicola lusitanus LLJ914,a marine bacterium isolated from the Okinawa Trough.</title>
        <authorList>
            <person name="Li J."/>
        </authorList>
    </citation>
    <scope>NUCLEOTIDE SEQUENCE [LARGE SCALE GENOMIC DNA]</scope>
</reference>
<feature type="compositionally biased region" description="Basic and acidic residues" evidence="7">
    <location>
        <begin position="1830"/>
        <end position="1843"/>
    </location>
</feature>
<protein>
    <recommendedName>
        <fullName evidence="12">Kinesin motor domain-containing protein</fullName>
    </recommendedName>
</protein>
<proteinExistence type="inferred from homology"/>
<feature type="compositionally biased region" description="Low complexity" evidence="7">
    <location>
        <begin position="144"/>
        <end position="162"/>
    </location>
</feature>
<dbReference type="SUPFAM" id="SSF49879">
    <property type="entry name" value="SMAD/FHA domain"/>
    <property type="match status" value="1"/>
</dbReference>
<dbReference type="InterPro" id="IPR008984">
    <property type="entry name" value="SMAD_FHA_dom_sf"/>
</dbReference>
<dbReference type="GO" id="GO:0008017">
    <property type="term" value="F:microtubule binding"/>
    <property type="evidence" value="ECO:0007669"/>
    <property type="project" value="InterPro"/>
</dbReference>
<feature type="compositionally biased region" description="Basic residues" evidence="7">
    <location>
        <begin position="2862"/>
        <end position="2873"/>
    </location>
</feature>
<dbReference type="SUPFAM" id="SSF55961">
    <property type="entry name" value="Bet v1-like"/>
    <property type="match status" value="1"/>
</dbReference>
<feature type="compositionally biased region" description="Gly residues" evidence="7">
    <location>
        <begin position="206"/>
        <end position="221"/>
    </location>
</feature>
<comment type="caution">
    <text evidence="10">The sequence shown here is derived from an EMBL/GenBank/DDBJ whole genome shotgun (WGS) entry which is preliminary data.</text>
</comment>
<evidence type="ECO:0008006" key="12">
    <source>
        <dbReference type="Google" id="ProtNLM"/>
    </source>
</evidence>
<dbReference type="FunFam" id="3.40.850.10:FF:000021">
    <property type="entry name" value="kinesin-like protein KIF16B isoform X1"/>
    <property type="match status" value="1"/>
</dbReference>
<feature type="region of interest" description="Disordered" evidence="7">
    <location>
        <begin position="74"/>
        <end position="313"/>
    </location>
</feature>
<accession>A0AAW0NZB2</accession>
<name>A0AAW0NZB2_9GOBI</name>
<feature type="compositionally biased region" description="Low complexity" evidence="7">
    <location>
        <begin position="3308"/>
        <end position="3324"/>
    </location>
</feature>
<feature type="compositionally biased region" description="Basic and acidic residues" evidence="7">
    <location>
        <begin position="3259"/>
        <end position="3288"/>
    </location>
</feature>
<feature type="compositionally biased region" description="Basic and acidic residues" evidence="7">
    <location>
        <begin position="3548"/>
        <end position="3564"/>
    </location>
</feature>
<dbReference type="Gene3D" id="3.30.530.20">
    <property type="match status" value="1"/>
</dbReference>
<feature type="compositionally biased region" description="Polar residues" evidence="7">
    <location>
        <begin position="2048"/>
        <end position="2060"/>
    </location>
</feature>